<dbReference type="SUPFAM" id="SSF48498">
    <property type="entry name" value="Tetracyclin repressor-like, C-terminal domain"/>
    <property type="match status" value="1"/>
</dbReference>
<dbReference type="Gene3D" id="1.10.357.10">
    <property type="entry name" value="Tetracycline Repressor, domain 2"/>
    <property type="match status" value="1"/>
</dbReference>
<evidence type="ECO:0000313" key="7">
    <source>
        <dbReference type="Proteomes" id="UP000094501"/>
    </source>
</evidence>
<dbReference type="PRINTS" id="PR00455">
    <property type="entry name" value="HTHTETR"/>
</dbReference>
<dbReference type="OrthoDB" id="7056813at2"/>
<organism evidence="6 7">
    <name type="scientific">Methyloceanibacter methanicus</name>
    <dbReference type="NCBI Taxonomy" id="1774968"/>
    <lineage>
        <taxon>Bacteria</taxon>
        <taxon>Pseudomonadati</taxon>
        <taxon>Pseudomonadota</taxon>
        <taxon>Alphaproteobacteria</taxon>
        <taxon>Hyphomicrobiales</taxon>
        <taxon>Hyphomicrobiaceae</taxon>
        <taxon>Methyloceanibacter</taxon>
    </lineage>
</organism>
<evidence type="ECO:0000259" key="5">
    <source>
        <dbReference type="PROSITE" id="PS50977"/>
    </source>
</evidence>
<feature type="DNA-binding region" description="H-T-H motif" evidence="4">
    <location>
        <begin position="39"/>
        <end position="58"/>
    </location>
</feature>
<dbReference type="SUPFAM" id="SSF46689">
    <property type="entry name" value="Homeodomain-like"/>
    <property type="match status" value="1"/>
</dbReference>
<evidence type="ECO:0000256" key="2">
    <source>
        <dbReference type="ARBA" id="ARBA00023125"/>
    </source>
</evidence>
<name>A0A1E3VXT4_9HYPH</name>
<keyword evidence="1" id="KW-0805">Transcription regulation</keyword>
<dbReference type="EMBL" id="LPWG01000014">
    <property type="protein sequence ID" value="ODR98081.1"/>
    <property type="molecule type" value="Genomic_DNA"/>
</dbReference>
<evidence type="ECO:0000256" key="3">
    <source>
        <dbReference type="ARBA" id="ARBA00023163"/>
    </source>
</evidence>
<reference evidence="6 7" key="1">
    <citation type="journal article" date="2016" name="Environ. Microbiol.">
        <title>New Methyloceanibacter diversity from North Sea sediments includes methanotroph containing solely the soluble methane monooxygenase.</title>
        <authorList>
            <person name="Vekeman B."/>
            <person name="Kerckhof F.M."/>
            <person name="Cremers G."/>
            <person name="de Vos P."/>
            <person name="Vandamme P."/>
            <person name="Boon N."/>
            <person name="Op den Camp H.J."/>
            <person name="Heylen K."/>
        </authorList>
    </citation>
    <scope>NUCLEOTIDE SEQUENCE [LARGE SCALE GENOMIC DNA]</scope>
    <source>
        <strain evidence="6 7">R-67174</strain>
    </source>
</reference>
<evidence type="ECO:0000256" key="4">
    <source>
        <dbReference type="PROSITE-ProRule" id="PRU00335"/>
    </source>
</evidence>
<comment type="caution">
    <text evidence="6">The sequence shown here is derived from an EMBL/GenBank/DDBJ whole genome shotgun (WGS) entry which is preliminary data.</text>
</comment>
<dbReference type="Pfam" id="PF13305">
    <property type="entry name" value="TetR_C_33"/>
    <property type="match status" value="1"/>
</dbReference>
<dbReference type="RefSeq" id="WP_069438403.1">
    <property type="nucleotide sequence ID" value="NZ_LPWG01000014.1"/>
</dbReference>
<proteinExistence type="predicted"/>
<dbReference type="InterPro" id="IPR025996">
    <property type="entry name" value="MT1864/Rv1816-like_C"/>
</dbReference>
<dbReference type="PANTHER" id="PTHR30055:SF220">
    <property type="entry name" value="TETR-FAMILY REGULATORY PROTEIN"/>
    <property type="match status" value="1"/>
</dbReference>
<feature type="domain" description="HTH tetR-type" evidence="5">
    <location>
        <begin position="16"/>
        <end position="76"/>
    </location>
</feature>
<dbReference type="GO" id="GO:0000976">
    <property type="term" value="F:transcription cis-regulatory region binding"/>
    <property type="evidence" value="ECO:0007669"/>
    <property type="project" value="TreeGrafter"/>
</dbReference>
<dbReference type="Pfam" id="PF00440">
    <property type="entry name" value="TetR_N"/>
    <property type="match status" value="1"/>
</dbReference>
<dbReference type="InterPro" id="IPR009057">
    <property type="entry name" value="Homeodomain-like_sf"/>
</dbReference>
<evidence type="ECO:0000313" key="6">
    <source>
        <dbReference type="EMBL" id="ODR98081.1"/>
    </source>
</evidence>
<dbReference type="InterPro" id="IPR001647">
    <property type="entry name" value="HTH_TetR"/>
</dbReference>
<dbReference type="PANTHER" id="PTHR30055">
    <property type="entry name" value="HTH-TYPE TRANSCRIPTIONAL REGULATOR RUTR"/>
    <property type="match status" value="1"/>
</dbReference>
<gene>
    <name evidence="6" type="ORF">AUC68_11340</name>
</gene>
<dbReference type="Proteomes" id="UP000094501">
    <property type="component" value="Unassembled WGS sequence"/>
</dbReference>
<keyword evidence="2 4" id="KW-0238">DNA-binding</keyword>
<dbReference type="STRING" id="1774968.AUC68_11340"/>
<evidence type="ECO:0000256" key="1">
    <source>
        <dbReference type="ARBA" id="ARBA00023015"/>
    </source>
</evidence>
<dbReference type="PROSITE" id="PS50977">
    <property type="entry name" value="HTH_TETR_2"/>
    <property type="match status" value="1"/>
</dbReference>
<dbReference type="InterPro" id="IPR036271">
    <property type="entry name" value="Tet_transcr_reg_TetR-rel_C_sf"/>
</dbReference>
<accession>A0A1E3VXT4</accession>
<keyword evidence="3" id="KW-0804">Transcription</keyword>
<dbReference type="GO" id="GO:0003700">
    <property type="term" value="F:DNA-binding transcription factor activity"/>
    <property type="evidence" value="ECO:0007669"/>
    <property type="project" value="TreeGrafter"/>
</dbReference>
<dbReference type="AlphaFoldDB" id="A0A1E3VXT4"/>
<dbReference type="InterPro" id="IPR050109">
    <property type="entry name" value="HTH-type_TetR-like_transc_reg"/>
</dbReference>
<sequence>MNDSSGRWQRRSYHHGNLKEVLLEAARKLIEEHGAFGFSLAEAARLAGVSPAAPYRHFRDRDALLAEVARTGFERFAARLDVAWNNGIPTPLSAFEALGRAYLAFAREEPASYAVMFESGAAAEHGGEAVHAAASSPAAEKAFNVLQRAAAALCRQLPENERPPLKLVAMHIWTMSHGIASLFIQEGSAARKIPLSPEEVLESGMLIYLKGLGVLPEGDGQESSKETP</sequence>
<keyword evidence="7" id="KW-1185">Reference proteome</keyword>
<protein>
    <submittedName>
        <fullName evidence="6">TetR family transcriptional regulator</fullName>
    </submittedName>
</protein>